<dbReference type="GO" id="GO:0005737">
    <property type="term" value="C:cytoplasm"/>
    <property type="evidence" value="ECO:0007669"/>
    <property type="project" value="InterPro"/>
</dbReference>
<dbReference type="InterPro" id="IPR003732">
    <property type="entry name" value="Daa-tRNA_deacyls_DTD"/>
</dbReference>
<evidence type="ECO:0000256" key="5">
    <source>
        <dbReference type="SAM" id="MobiDB-lite"/>
    </source>
</evidence>
<gene>
    <name evidence="6" type="ORF">g.10608</name>
</gene>
<dbReference type="InterPro" id="IPR023509">
    <property type="entry name" value="DTD-like_sf"/>
</dbReference>
<dbReference type="Pfam" id="PF02580">
    <property type="entry name" value="Tyr_Deacylase"/>
    <property type="match status" value="1"/>
</dbReference>
<evidence type="ECO:0000313" key="6">
    <source>
        <dbReference type="EMBL" id="JAT33832.1"/>
    </source>
</evidence>
<dbReference type="AlphaFoldDB" id="A0A1B6MD21"/>
<organism evidence="6">
    <name type="scientific">Graphocephala atropunctata</name>
    <dbReference type="NCBI Taxonomy" id="36148"/>
    <lineage>
        <taxon>Eukaryota</taxon>
        <taxon>Metazoa</taxon>
        <taxon>Ecdysozoa</taxon>
        <taxon>Arthropoda</taxon>
        <taxon>Hexapoda</taxon>
        <taxon>Insecta</taxon>
        <taxon>Pterygota</taxon>
        <taxon>Neoptera</taxon>
        <taxon>Paraneoptera</taxon>
        <taxon>Hemiptera</taxon>
        <taxon>Auchenorrhyncha</taxon>
        <taxon>Membracoidea</taxon>
        <taxon>Cicadellidae</taxon>
        <taxon>Cicadellinae</taxon>
        <taxon>Cicadellini</taxon>
        <taxon>Graphocephala</taxon>
    </lineage>
</organism>
<proteinExistence type="inferred from homology"/>
<dbReference type="PANTHER" id="PTHR10472">
    <property type="entry name" value="D-TYROSYL-TRNA TYR DEACYLASE"/>
    <property type="match status" value="1"/>
</dbReference>
<dbReference type="Gene3D" id="3.50.80.10">
    <property type="entry name" value="D-tyrosyl-tRNA(Tyr) deacylase"/>
    <property type="match status" value="1"/>
</dbReference>
<protein>
    <recommendedName>
        <fullName evidence="2">D-aminoacyl-tRNA deacylase</fullName>
        <ecNumber evidence="2">3.1.1.96</ecNumber>
    </recommendedName>
</protein>
<dbReference type="EC" id="3.1.1.96" evidence="2"/>
<comment type="similarity">
    <text evidence="1">Belongs to the DTD family.</text>
</comment>
<accession>A0A1B6MD21</accession>
<feature type="region of interest" description="Disordered" evidence="5">
    <location>
        <begin position="178"/>
        <end position="214"/>
    </location>
</feature>
<evidence type="ECO:0000256" key="3">
    <source>
        <dbReference type="ARBA" id="ARBA00047676"/>
    </source>
</evidence>
<reference evidence="6" key="1">
    <citation type="submission" date="2015-11" db="EMBL/GenBank/DDBJ databases">
        <title>De novo transcriptome assembly of four potential Pierce s Disease insect vectors from Arizona vineyards.</title>
        <authorList>
            <person name="Tassone E.E."/>
        </authorList>
    </citation>
    <scope>NUCLEOTIDE SEQUENCE</scope>
</reference>
<name>A0A1B6MD21_9HEMI</name>
<comment type="catalytic activity">
    <reaction evidence="3">
        <text>glycyl-tRNA(Ala) + H2O = tRNA(Ala) + glycine + H(+)</text>
        <dbReference type="Rhea" id="RHEA:53744"/>
        <dbReference type="Rhea" id="RHEA-COMP:9657"/>
        <dbReference type="Rhea" id="RHEA-COMP:13640"/>
        <dbReference type="ChEBI" id="CHEBI:15377"/>
        <dbReference type="ChEBI" id="CHEBI:15378"/>
        <dbReference type="ChEBI" id="CHEBI:57305"/>
        <dbReference type="ChEBI" id="CHEBI:78442"/>
        <dbReference type="ChEBI" id="CHEBI:78522"/>
        <dbReference type="EC" id="3.1.1.96"/>
    </reaction>
</comment>
<evidence type="ECO:0000256" key="2">
    <source>
        <dbReference type="ARBA" id="ARBA00013056"/>
    </source>
</evidence>
<comment type="catalytic activity">
    <reaction evidence="4">
        <text>a D-aminoacyl-tRNA + H2O = a tRNA + a D-alpha-amino acid + H(+)</text>
        <dbReference type="Rhea" id="RHEA:13953"/>
        <dbReference type="Rhea" id="RHEA-COMP:10123"/>
        <dbReference type="Rhea" id="RHEA-COMP:10124"/>
        <dbReference type="ChEBI" id="CHEBI:15377"/>
        <dbReference type="ChEBI" id="CHEBI:15378"/>
        <dbReference type="ChEBI" id="CHEBI:59871"/>
        <dbReference type="ChEBI" id="CHEBI:78442"/>
        <dbReference type="ChEBI" id="CHEBI:79333"/>
        <dbReference type="EC" id="3.1.1.96"/>
    </reaction>
</comment>
<sequence>MRAVVQRVQNASVTVDGLVISAIGHGLLVWVGFGAQDNANDLHYMVNTLLTTRLFHSEHNAHRWTRSVMDCGYEILVLSQISLYSTMYLEKPYFYQAMNARRSKPYYERFLRTLRRTYRPEKIREGRFGAGYSVTTQTRGPVFIIESFNQPLGSYAAPVGPPPPYPYQPPIMYGAPPPPPPPVMRGAPSAPTNQSYQASPPLQPYPDYPNYPVY</sequence>
<dbReference type="EMBL" id="GEBQ01006145">
    <property type="protein sequence ID" value="JAT33832.1"/>
    <property type="molecule type" value="Transcribed_RNA"/>
</dbReference>
<evidence type="ECO:0000256" key="4">
    <source>
        <dbReference type="ARBA" id="ARBA00048018"/>
    </source>
</evidence>
<dbReference type="GO" id="GO:0051500">
    <property type="term" value="F:D-tyrosyl-tRNA(Tyr) deacylase activity"/>
    <property type="evidence" value="ECO:0007669"/>
    <property type="project" value="TreeGrafter"/>
</dbReference>
<dbReference type="PANTHER" id="PTHR10472:SF5">
    <property type="entry name" value="D-AMINOACYL-TRNA DEACYLASE 1"/>
    <property type="match status" value="1"/>
</dbReference>
<dbReference type="SUPFAM" id="SSF69500">
    <property type="entry name" value="DTD-like"/>
    <property type="match status" value="1"/>
</dbReference>
<evidence type="ECO:0000256" key="1">
    <source>
        <dbReference type="ARBA" id="ARBA00009673"/>
    </source>
</evidence>
<feature type="compositionally biased region" description="Pro residues" evidence="5">
    <location>
        <begin position="201"/>
        <end position="214"/>
    </location>
</feature>
<dbReference type="FunFam" id="3.50.80.10:FF:000001">
    <property type="entry name" value="D-aminoacyl-tRNA deacylase"/>
    <property type="match status" value="1"/>
</dbReference>